<protein>
    <submittedName>
        <fullName evidence="1">1,4-alpha-glucan-branching protein</fullName>
    </submittedName>
</protein>
<dbReference type="InterPro" id="IPR014756">
    <property type="entry name" value="Ig_E-set"/>
</dbReference>
<comment type="caution">
    <text evidence="1">The sequence shown here is derived from an EMBL/GenBank/DDBJ whole genome shotgun (WGS) entry which is preliminary data.</text>
</comment>
<dbReference type="InterPro" id="IPR013783">
    <property type="entry name" value="Ig-like_fold"/>
</dbReference>
<reference evidence="1" key="1">
    <citation type="journal article" date="2014" name="Int. J. Syst. Evol. Microbiol.">
        <title>Complete genome sequence of Corynebacterium casei LMG S-19264T (=DSM 44701T), isolated from a smear-ripened cheese.</title>
        <authorList>
            <consortium name="US DOE Joint Genome Institute (JGI-PGF)"/>
            <person name="Walter F."/>
            <person name="Albersmeier A."/>
            <person name="Kalinowski J."/>
            <person name="Ruckert C."/>
        </authorList>
    </citation>
    <scope>NUCLEOTIDE SEQUENCE</scope>
    <source>
        <strain evidence="1">KCTC 42731</strain>
    </source>
</reference>
<reference evidence="1" key="2">
    <citation type="submission" date="2020-09" db="EMBL/GenBank/DDBJ databases">
        <authorList>
            <person name="Sun Q."/>
            <person name="Kim S."/>
        </authorList>
    </citation>
    <scope>NUCLEOTIDE SEQUENCE</scope>
    <source>
        <strain evidence="1">KCTC 42731</strain>
    </source>
</reference>
<keyword evidence="2" id="KW-1185">Reference proteome</keyword>
<organism evidence="1 2">
    <name type="scientific">Thalassotalea marina</name>
    <dbReference type="NCBI Taxonomy" id="1673741"/>
    <lineage>
        <taxon>Bacteria</taxon>
        <taxon>Pseudomonadati</taxon>
        <taxon>Pseudomonadota</taxon>
        <taxon>Gammaproteobacteria</taxon>
        <taxon>Alteromonadales</taxon>
        <taxon>Colwelliaceae</taxon>
        <taxon>Thalassotalea</taxon>
    </lineage>
</organism>
<proteinExistence type="predicted"/>
<accession>A0A919BKG5</accession>
<name>A0A919BKG5_9GAMM</name>
<dbReference type="RefSeq" id="WP_189770916.1">
    <property type="nucleotide sequence ID" value="NZ_BNCK01000005.1"/>
</dbReference>
<dbReference type="Gene3D" id="2.60.40.10">
    <property type="entry name" value="Immunoglobulins"/>
    <property type="match status" value="1"/>
</dbReference>
<evidence type="ECO:0000313" key="1">
    <source>
        <dbReference type="EMBL" id="GHF95149.1"/>
    </source>
</evidence>
<dbReference type="CDD" id="cd07184">
    <property type="entry name" value="E_set_Isoamylase_like_N"/>
    <property type="match status" value="1"/>
</dbReference>
<sequence>MLKKRVFKTKNEVEITFEHSSEPQDMVQLVAEFNNWQPLAMTYSKKHKVFRTAIRLPKDNDFQFRYLVNEQDWQNDHQADRYLMNPYGTDNSVVSTHCH</sequence>
<dbReference type="AlphaFoldDB" id="A0A919BKG5"/>
<evidence type="ECO:0000313" key="2">
    <source>
        <dbReference type="Proteomes" id="UP000623842"/>
    </source>
</evidence>
<gene>
    <name evidence="1" type="ORF">GCM10017161_24320</name>
</gene>
<dbReference type="SUPFAM" id="SSF81296">
    <property type="entry name" value="E set domains"/>
    <property type="match status" value="1"/>
</dbReference>
<dbReference type="Proteomes" id="UP000623842">
    <property type="component" value="Unassembled WGS sequence"/>
</dbReference>
<dbReference type="EMBL" id="BNCK01000005">
    <property type="protein sequence ID" value="GHF95149.1"/>
    <property type="molecule type" value="Genomic_DNA"/>
</dbReference>